<protein>
    <submittedName>
        <fullName evidence="1">Uncharacterized protein</fullName>
    </submittedName>
</protein>
<dbReference type="Pfam" id="PF05056">
    <property type="entry name" value="DUF674"/>
    <property type="match status" value="2"/>
</dbReference>
<dbReference type="Proteomes" id="UP000636709">
    <property type="component" value="Unassembled WGS sequence"/>
</dbReference>
<dbReference type="InterPro" id="IPR007750">
    <property type="entry name" value="DUF674"/>
</dbReference>
<dbReference type="AlphaFoldDB" id="A0A835F1H5"/>
<sequence>MAPKISLKLLVETRSKRVLFAEAGKEFVDFVFSLLTLPIGAVAKLVSAGTMHGSVGRLYQSVDHMGVSYLQPGADKSELLQPGVLHPDARELLLLPPHAGDKDDGGEADEQQQPRLPKFKLFTCAGQCVTVTMEKDAACPQCKQAMATEMAFVLPSVLPPAAAGGAKGGGGAAGDESGGYVKGLVTYMVTDGLEVTPMSAISSITLINKFSVGNDVELAEKYVKKKKQEAMASKISLKLLVDNKTKKVLFAEAGKEFVDFVFSLLTLPIGAVVKLISAGTMHGSIGRLYQSVDSIGVSYLQPGADKKDLLHPKVLQPPGGREPSLLLHGGGDGADTSPVASVKMYTCPSHCVTVTMEFKAECPQCRKAMTTEMTVVLPSARGATGGGGGGAEESGGYVKGVVTYMVTDGLEVTPTSAISSFALISRFSSGKDVDLAEKFVTVGMDEVFNYCVGLPPLLSINYISQIDMINRGAHAFSSSGVGSSQRGAALRHRAHRRLPGEEEVTWRRCWIWAGLARWIKI</sequence>
<keyword evidence="2" id="KW-1185">Reference proteome</keyword>
<dbReference type="EMBL" id="JACEFO010001653">
    <property type="protein sequence ID" value="KAF8725685.1"/>
    <property type="molecule type" value="Genomic_DNA"/>
</dbReference>
<comment type="caution">
    <text evidence="1">The sequence shown here is derived from an EMBL/GenBank/DDBJ whole genome shotgun (WGS) entry which is preliminary data.</text>
</comment>
<gene>
    <name evidence="1" type="ORF">HU200_020231</name>
</gene>
<dbReference type="PANTHER" id="PTHR33103">
    <property type="entry name" value="OS01G0153900 PROTEIN"/>
    <property type="match status" value="1"/>
</dbReference>
<evidence type="ECO:0000313" key="1">
    <source>
        <dbReference type="EMBL" id="KAF8725685.1"/>
    </source>
</evidence>
<dbReference type="OrthoDB" id="2014278at2759"/>
<reference evidence="1" key="1">
    <citation type="submission" date="2020-07" db="EMBL/GenBank/DDBJ databases">
        <title>Genome sequence and genetic diversity analysis of an under-domesticated orphan crop, white fonio (Digitaria exilis).</title>
        <authorList>
            <person name="Bennetzen J.L."/>
            <person name="Chen S."/>
            <person name="Ma X."/>
            <person name="Wang X."/>
            <person name="Yssel A.E.J."/>
            <person name="Chaluvadi S.R."/>
            <person name="Johnson M."/>
            <person name="Gangashetty P."/>
            <person name="Hamidou F."/>
            <person name="Sanogo M.D."/>
            <person name="Zwaenepoel A."/>
            <person name="Wallace J."/>
            <person name="Van De Peer Y."/>
            <person name="Van Deynze A."/>
        </authorList>
    </citation>
    <scope>NUCLEOTIDE SEQUENCE</scope>
    <source>
        <tissue evidence="1">Leaves</tissue>
    </source>
</reference>
<proteinExistence type="predicted"/>
<dbReference type="PANTHER" id="PTHR33103:SF46">
    <property type="entry name" value="OS05G0115600 PROTEIN"/>
    <property type="match status" value="1"/>
</dbReference>
<organism evidence="1 2">
    <name type="scientific">Digitaria exilis</name>
    <dbReference type="NCBI Taxonomy" id="1010633"/>
    <lineage>
        <taxon>Eukaryota</taxon>
        <taxon>Viridiplantae</taxon>
        <taxon>Streptophyta</taxon>
        <taxon>Embryophyta</taxon>
        <taxon>Tracheophyta</taxon>
        <taxon>Spermatophyta</taxon>
        <taxon>Magnoliopsida</taxon>
        <taxon>Liliopsida</taxon>
        <taxon>Poales</taxon>
        <taxon>Poaceae</taxon>
        <taxon>PACMAD clade</taxon>
        <taxon>Panicoideae</taxon>
        <taxon>Panicodae</taxon>
        <taxon>Paniceae</taxon>
        <taxon>Anthephorinae</taxon>
        <taxon>Digitaria</taxon>
    </lineage>
</organism>
<accession>A0A835F1H5</accession>
<name>A0A835F1H5_9POAL</name>
<evidence type="ECO:0000313" key="2">
    <source>
        <dbReference type="Proteomes" id="UP000636709"/>
    </source>
</evidence>